<accession>A0A0E9W103</accession>
<evidence type="ECO:0000256" key="1">
    <source>
        <dbReference type="SAM" id="SignalP"/>
    </source>
</evidence>
<reference evidence="2" key="2">
    <citation type="journal article" date="2015" name="Fish Shellfish Immunol.">
        <title>Early steps in the European eel (Anguilla anguilla)-Vibrio vulnificus interaction in the gills: Role of the RtxA13 toxin.</title>
        <authorList>
            <person name="Callol A."/>
            <person name="Pajuelo D."/>
            <person name="Ebbesson L."/>
            <person name="Teles M."/>
            <person name="MacKenzie S."/>
            <person name="Amaro C."/>
        </authorList>
    </citation>
    <scope>NUCLEOTIDE SEQUENCE</scope>
</reference>
<feature type="signal peptide" evidence="1">
    <location>
        <begin position="1"/>
        <end position="16"/>
    </location>
</feature>
<name>A0A0E9W103_ANGAN</name>
<dbReference type="EMBL" id="GBXM01025414">
    <property type="protein sequence ID" value="JAH83163.1"/>
    <property type="molecule type" value="Transcribed_RNA"/>
</dbReference>
<proteinExistence type="predicted"/>
<feature type="chain" id="PRO_5002433950" description="Secreted protein" evidence="1">
    <location>
        <begin position="17"/>
        <end position="70"/>
    </location>
</feature>
<sequence length="70" mass="7759">MATLAFICHIYHLIKCVFFLARNGCSNISGDIERGPITTHHRGVVRHVFGWGRDPQLLSPSQWFAAGPGP</sequence>
<evidence type="ECO:0008006" key="3">
    <source>
        <dbReference type="Google" id="ProtNLM"/>
    </source>
</evidence>
<evidence type="ECO:0000313" key="2">
    <source>
        <dbReference type="EMBL" id="JAH83163.1"/>
    </source>
</evidence>
<reference evidence="2" key="1">
    <citation type="submission" date="2014-11" db="EMBL/GenBank/DDBJ databases">
        <authorList>
            <person name="Amaro Gonzalez C."/>
        </authorList>
    </citation>
    <scope>NUCLEOTIDE SEQUENCE</scope>
</reference>
<keyword evidence="1" id="KW-0732">Signal</keyword>
<protein>
    <recommendedName>
        <fullName evidence="3">Secreted protein</fullName>
    </recommendedName>
</protein>
<dbReference type="AlphaFoldDB" id="A0A0E9W103"/>
<organism evidence="2">
    <name type="scientific">Anguilla anguilla</name>
    <name type="common">European freshwater eel</name>
    <name type="synonym">Muraena anguilla</name>
    <dbReference type="NCBI Taxonomy" id="7936"/>
    <lineage>
        <taxon>Eukaryota</taxon>
        <taxon>Metazoa</taxon>
        <taxon>Chordata</taxon>
        <taxon>Craniata</taxon>
        <taxon>Vertebrata</taxon>
        <taxon>Euteleostomi</taxon>
        <taxon>Actinopterygii</taxon>
        <taxon>Neopterygii</taxon>
        <taxon>Teleostei</taxon>
        <taxon>Anguilliformes</taxon>
        <taxon>Anguillidae</taxon>
        <taxon>Anguilla</taxon>
    </lineage>
</organism>